<feature type="transmembrane region" description="Helical" evidence="7">
    <location>
        <begin position="106"/>
        <end position="130"/>
    </location>
</feature>
<keyword evidence="5 7" id="KW-1133">Transmembrane helix</keyword>
<evidence type="ECO:0000256" key="5">
    <source>
        <dbReference type="ARBA" id="ARBA00022989"/>
    </source>
</evidence>
<keyword evidence="6 7" id="KW-0472">Membrane</keyword>
<comment type="subcellular location">
    <subcellularLocation>
        <location evidence="1 7">Cell membrane</location>
        <topology evidence="1 7">Multi-pass membrane protein</topology>
    </subcellularLocation>
</comment>
<protein>
    <submittedName>
        <fullName evidence="10">ABC transporter permease subunit</fullName>
    </submittedName>
    <submittedName>
        <fullName evidence="9">Binding--dependent transport system inner membrane component family protein</fullName>
    </submittedName>
</protein>
<dbReference type="PANTHER" id="PTHR43744">
    <property type="entry name" value="ABC TRANSPORTER PERMEASE PROTEIN MG189-RELATED-RELATED"/>
    <property type="match status" value="1"/>
</dbReference>
<feature type="transmembrane region" description="Helical" evidence="7">
    <location>
        <begin position="183"/>
        <end position="208"/>
    </location>
</feature>
<dbReference type="RefSeq" id="WP_036623557.1">
    <property type="nucleotide sequence ID" value="NZ_BGML01000017.1"/>
</dbReference>
<dbReference type="OrthoDB" id="9771544at2"/>
<sequence length="277" mass="30843">MRAKAWFEKGLIYLVLAAGGIFSLLPLVWLVRSSLMNMGQIFELPPVWIPNPVQFSNYSEALTILPFGRYFVNTAIIVVFSVLGVIVTSSISAYSFARMAWKGRNLVFSLLLSSMMLPYAVTLIPTFIGWSKVGLTNSFIPLIAPAWFGGGAFNIFLLRQFYLSIPRDLDEAAYVDGAGHLRIFWSIILPLTKPALIVVGLFSFLAAWNDFLGPLVYLNDETKYTLALGLQQFKGMYSAEWHLMMAAATVVLLPAIIVFFIGQRYFIEGITLTGIKA</sequence>
<organism evidence="9 11">
    <name type="scientific">Paenibacillus macerans</name>
    <name type="common">Bacillus macerans</name>
    <dbReference type="NCBI Taxonomy" id="44252"/>
    <lineage>
        <taxon>Bacteria</taxon>
        <taxon>Bacillati</taxon>
        <taxon>Bacillota</taxon>
        <taxon>Bacilli</taxon>
        <taxon>Bacillales</taxon>
        <taxon>Paenibacillaceae</taxon>
        <taxon>Paenibacillus</taxon>
    </lineage>
</organism>
<dbReference type="HOGENOM" id="CLU_016047_1_1_9"/>
<comment type="caution">
    <text evidence="9">The sequence shown here is derived from an EMBL/GenBank/DDBJ whole genome shotgun (WGS) entry which is preliminary data.</text>
</comment>
<evidence type="ECO:0000256" key="3">
    <source>
        <dbReference type="ARBA" id="ARBA00022475"/>
    </source>
</evidence>
<dbReference type="PATRIC" id="fig|44252.3.peg.3339"/>
<feature type="transmembrane region" description="Helical" evidence="7">
    <location>
        <begin position="241"/>
        <end position="262"/>
    </location>
</feature>
<reference evidence="9 11" key="1">
    <citation type="submission" date="2014-04" db="EMBL/GenBank/DDBJ databases">
        <authorList>
            <person name="Bishop-Lilly K.A."/>
            <person name="Broomall S.M."/>
            <person name="Chain P.S."/>
            <person name="Chertkov O."/>
            <person name="Coyne S.R."/>
            <person name="Daligault H.E."/>
            <person name="Davenport K.W."/>
            <person name="Erkkila T."/>
            <person name="Frey K.G."/>
            <person name="Gibbons H.S."/>
            <person name="Gu W."/>
            <person name="Jaissle J."/>
            <person name="Johnson S.L."/>
            <person name="Koroleva G.I."/>
            <person name="Ladner J.T."/>
            <person name="Lo C.-C."/>
            <person name="Minogue T.D."/>
            <person name="Munk C."/>
            <person name="Palacios G.F."/>
            <person name="Redden C.L."/>
            <person name="Rosenzweig C.N."/>
            <person name="Scholz M.B."/>
            <person name="Teshima H."/>
            <person name="Xu Y."/>
        </authorList>
    </citation>
    <scope>NUCLEOTIDE SEQUENCE [LARGE SCALE GENOMIC DNA]</scope>
    <source>
        <strain evidence="9 11">8244</strain>
    </source>
</reference>
<keyword evidence="3" id="KW-1003">Cell membrane</keyword>
<dbReference type="AlphaFoldDB" id="A0A090ZCR9"/>
<evidence type="ECO:0000256" key="6">
    <source>
        <dbReference type="ARBA" id="ARBA00023136"/>
    </source>
</evidence>
<dbReference type="InterPro" id="IPR000515">
    <property type="entry name" value="MetI-like"/>
</dbReference>
<keyword evidence="2 7" id="KW-0813">Transport</keyword>
<accession>A0A090ZCR9</accession>
<dbReference type="EMBL" id="WNZZ01000024">
    <property type="protein sequence ID" value="MUG25369.1"/>
    <property type="molecule type" value="Genomic_DNA"/>
</dbReference>
<feature type="transmembrane region" description="Helical" evidence="7">
    <location>
        <begin position="142"/>
        <end position="162"/>
    </location>
</feature>
<dbReference type="GO" id="GO:0055085">
    <property type="term" value="P:transmembrane transport"/>
    <property type="evidence" value="ECO:0007669"/>
    <property type="project" value="InterPro"/>
</dbReference>
<evidence type="ECO:0000256" key="1">
    <source>
        <dbReference type="ARBA" id="ARBA00004651"/>
    </source>
</evidence>
<evidence type="ECO:0000313" key="11">
    <source>
        <dbReference type="Proteomes" id="UP000029278"/>
    </source>
</evidence>
<feature type="transmembrane region" description="Helical" evidence="7">
    <location>
        <begin position="70"/>
        <end position="94"/>
    </location>
</feature>
<dbReference type="EMBL" id="JMQA01000029">
    <property type="protein sequence ID" value="KFN08218.1"/>
    <property type="molecule type" value="Genomic_DNA"/>
</dbReference>
<evidence type="ECO:0000313" key="10">
    <source>
        <dbReference type="EMBL" id="MUG25369.1"/>
    </source>
</evidence>
<feature type="transmembrane region" description="Helical" evidence="7">
    <location>
        <begin position="12"/>
        <end position="31"/>
    </location>
</feature>
<dbReference type="PROSITE" id="PS50928">
    <property type="entry name" value="ABC_TM1"/>
    <property type="match status" value="1"/>
</dbReference>
<gene>
    <name evidence="9" type="ORF">DJ90_1736</name>
    <name evidence="10" type="ORF">GNQ08_23665</name>
</gene>
<evidence type="ECO:0000313" key="12">
    <source>
        <dbReference type="Proteomes" id="UP000442469"/>
    </source>
</evidence>
<evidence type="ECO:0000256" key="4">
    <source>
        <dbReference type="ARBA" id="ARBA00022692"/>
    </source>
</evidence>
<evidence type="ECO:0000256" key="7">
    <source>
        <dbReference type="RuleBase" id="RU363032"/>
    </source>
</evidence>
<dbReference type="Proteomes" id="UP000029278">
    <property type="component" value="Unassembled WGS sequence"/>
</dbReference>
<keyword evidence="11" id="KW-1185">Reference proteome</keyword>
<name>A0A090ZCR9_PAEMA</name>
<evidence type="ECO:0000259" key="8">
    <source>
        <dbReference type="PROSITE" id="PS50928"/>
    </source>
</evidence>
<comment type="similarity">
    <text evidence="7">Belongs to the binding-protein-dependent transport system permease family.</text>
</comment>
<dbReference type="CDD" id="cd06261">
    <property type="entry name" value="TM_PBP2"/>
    <property type="match status" value="1"/>
</dbReference>
<keyword evidence="4 7" id="KW-0812">Transmembrane</keyword>
<dbReference type="Pfam" id="PF00528">
    <property type="entry name" value="BPD_transp_1"/>
    <property type="match status" value="1"/>
</dbReference>
<evidence type="ECO:0000313" key="9">
    <source>
        <dbReference type="EMBL" id="KFN08218.1"/>
    </source>
</evidence>
<dbReference type="Proteomes" id="UP000442469">
    <property type="component" value="Unassembled WGS sequence"/>
</dbReference>
<reference evidence="10 12" key="2">
    <citation type="submission" date="2019-11" db="EMBL/GenBank/DDBJ databases">
        <title>Draft genome sequences of five Paenibacillus species of dairy origin.</title>
        <authorList>
            <person name="Olajide A.M."/>
            <person name="Chen S."/>
            <person name="Lapointe G."/>
        </authorList>
    </citation>
    <scope>NUCLEOTIDE SEQUENCE [LARGE SCALE GENOMIC DNA]</scope>
    <source>
        <strain evidence="10 12">3CT49</strain>
    </source>
</reference>
<evidence type="ECO:0000256" key="2">
    <source>
        <dbReference type="ARBA" id="ARBA00022448"/>
    </source>
</evidence>
<dbReference type="Gene3D" id="1.10.3720.10">
    <property type="entry name" value="MetI-like"/>
    <property type="match status" value="1"/>
</dbReference>
<dbReference type="GO" id="GO:0005886">
    <property type="term" value="C:plasma membrane"/>
    <property type="evidence" value="ECO:0007669"/>
    <property type="project" value="UniProtKB-SubCell"/>
</dbReference>
<feature type="domain" description="ABC transmembrane type-1" evidence="8">
    <location>
        <begin position="71"/>
        <end position="262"/>
    </location>
</feature>
<proteinExistence type="inferred from homology"/>
<dbReference type="STRING" id="44252.DJ90_1736"/>
<dbReference type="GeneID" id="77007628"/>
<dbReference type="InterPro" id="IPR035906">
    <property type="entry name" value="MetI-like_sf"/>
</dbReference>
<dbReference type="SUPFAM" id="SSF161098">
    <property type="entry name" value="MetI-like"/>
    <property type="match status" value="1"/>
</dbReference>
<dbReference type="PANTHER" id="PTHR43744:SF12">
    <property type="entry name" value="ABC TRANSPORTER PERMEASE PROTEIN MG189-RELATED"/>
    <property type="match status" value="1"/>
</dbReference>